<keyword evidence="3" id="KW-1185">Reference proteome</keyword>
<accession>A3V7V4</accession>
<dbReference type="AlphaFoldDB" id="A3V7V4"/>
<sequence>MAGIMPAGSWRRPRRYRLGGALRSKTGAQSFQMEKGGTDDAT</sequence>
<evidence type="ECO:0000313" key="3">
    <source>
        <dbReference type="Proteomes" id="UP000004507"/>
    </source>
</evidence>
<evidence type="ECO:0000313" key="2">
    <source>
        <dbReference type="EMBL" id="EAQ05754.1"/>
    </source>
</evidence>
<comment type="caution">
    <text evidence="2">The sequence shown here is derived from an EMBL/GenBank/DDBJ whole genome shotgun (WGS) entry which is preliminary data.</text>
</comment>
<dbReference type="EMBL" id="AAMS01000007">
    <property type="protein sequence ID" value="EAQ05754.1"/>
    <property type="molecule type" value="Genomic_DNA"/>
</dbReference>
<protein>
    <submittedName>
        <fullName evidence="2">Uncharacterized protein</fullName>
    </submittedName>
</protein>
<feature type="region of interest" description="Disordered" evidence="1">
    <location>
        <begin position="21"/>
        <end position="42"/>
    </location>
</feature>
<dbReference type="HOGENOM" id="CLU_3253655_0_0_5"/>
<reference evidence="2 3" key="1">
    <citation type="submission" date="2006-01" db="EMBL/GenBank/DDBJ databases">
        <authorList>
            <person name="Hagstrom A."/>
            <person name="Ferriera S."/>
            <person name="Johnson J."/>
            <person name="Kravitz S."/>
            <person name="Halpern A."/>
            <person name="Remington K."/>
            <person name="Beeson K."/>
            <person name="Tran B."/>
            <person name="Rogers Y.-H."/>
            <person name="Friedman R."/>
            <person name="Venter J.C."/>
        </authorList>
    </citation>
    <scope>NUCLEOTIDE SEQUENCE [LARGE SCALE GENOMIC DNA]</scope>
    <source>
        <strain evidence="2 3">SKA53</strain>
    </source>
</reference>
<proteinExistence type="predicted"/>
<name>A3V7V4_9RHOB</name>
<evidence type="ECO:0000256" key="1">
    <source>
        <dbReference type="SAM" id="MobiDB-lite"/>
    </source>
</evidence>
<organism evidence="2 3">
    <name type="scientific">Yoonia vestfoldensis SKA53</name>
    <dbReference type="NCBI Taxonomy" id="314232"/>
    <lineage>
        <taxon>Bacteria</taxon>
        <taxon>Pseudomonadati</taxon>
        <taxon>Pseudomonadota</taxon>
        <taxon>Alphaproteobacteria</taxon>
        <taxon>Rhodobacterales</taxon>
        <taxon>Paracoccaceae</taxon>
        <taxon>Yoonia</taxon>
    </lineage>
</organism>
<dbReference type="Proteomes" id="UP000004507">
    <property type="component" value="Unassembled WGS sequence"/>
</dbReference>
<gene>
    <name evidence="2" type="ORF">SKA53_06607</name>
</gene>